<keyword evidence="1" id="KW-0285">Flavoprotein</keyword>
<organism evidence="5 6">
    <name type="scientific">Secundilactobacillus collinoides DSM 20515 = JCM 1123</name>
    <dbReference type="NCBI Taxonomy" id="1423733"/>
    <lineage>
        <taxon>Bacteria</taxon>
        <taxon>Bacillati</taxon>
        <taxon>Bacillota</taxon>
        <taxon>Bacilli</taxon>
        <taxon>Lactobacillales</taxon>
        <taxon>Lactobacillaceae</taxon>
        <taxon>Secundilactobacillus</taxon>
    </lineage>
</organism>
<dbReference type="EMBL" id="AYYR01000039">
    <property type="protein sequence ID" value="KRM76049.1"/>
    <property type="molecule type" value="Genomic_DNA"/>
</dbReference>
<protein>
    <submittedName>
        <fullName evidence="5">p-nitrobenzoate reductase</fullName>
    </submittedName>
</protein>
<dbReference type="PANTHER" id="PTHR23026:SF90">
    <property type="entry name" value="IODOTYROSINE DEIODINASE 1"/>
    <property type="match status" value="1"/>
</dbReference>
<proteinExistence type="predicted"/>
<dbReference type="GO" id="GO:0016491">
    <property type="term" value="F:oxidoreductase activity"/>
    <property type="evidence" value="ECO:0007669"/>
    <property type="project" value="UniProtKB-KW"/>
</dbReference>
<evidence type="ECO:0000313" key="6">
    <source>
        <dbReference type="Proteomes" id="UP000051845"/>
    </source>
</evidence>
<comment type="caution">
    <text evidence="5">The sequence shown here is derived from an EMBL/GenBank/DDBJ whole genome shotgun (WGS) entry which is preliminary data.</text>
</comment>
<dbReference type="CDD" id="cd02136">
    <property type="entry name" value="PnbA_NfnB-like"/>
    <property type="match status" value="1"/>
</dbReference>
<name>A0A0R2B9Y3_SECCO</name>
<keyword evidence="3" id="KW-0560">Oxidoreductase</keyword>
<dbReference type="PANTHER" id="PTHR23026">
    <property type="entry name" value="NADPH NITROREDUCTASE"/>
    <property type="match status" value="1"/>
</dbReference>
<dbReference type="Proteomes" id="UP000051845">
    <property type="component" value="Unassembled WGS sequence"/>
</dbReference>
<dbReference type="InterPro" id="IPR050627">
    <property type="entry name" value="Nitroreductase/BluB"/>
</dbReference>
<dbReference type="Pfam" id="PF00881">
    <property type="entry name" value="Nitroreductase"/>
    <property type="match status" value="1"/>
</dbReference>
<dbReference type="InterPro" id="IPR000415">
    <property type="entry name" value="Nitroreductase-like"/>
</dbReference>
<feature type="domain" description="Nitroreductase" evidence="4">
    <location>
        <begin position="7"/>
        <end position="191"/>
    </location>
</feature>
<dbReference type="PATRIC" id="fig|1423733.4.peg.1975"/>
<gene>
    <name evidence="5" type="ORF">FC82_GL001874</name>
</gene>
<evidence type="ECO:0000259" key="4">
    <source>
        <dbReference type="Pfam" id="PF00881"/>
    </source>
</evidence>
<evidence type="ECO:0000313" key="5">
    <source>
        <dbReference type="EMBL" id="KRM76049.1"/>
    </source>
</evidence>
<dbReference type="AlphaFoldDB" id="A0A0R2B9Y3"/>
<dbReference type="Gene3D" id="3.40.109.10">
    <property type="entry name" value="NADH Oxidase"/>
    <property type="match status" value="1"/>
</dbReference>
<reference evidence="5 6" key="1">
    <citation type="journal article" date="2015" name="Genome Announc.">
        <title>Expanding the biotechnology potential of lactobacilli through comparative genomics of 213 strains and associated genera.</title>
        <authorList>
            <person name="Sun Z."/>
            <person name="Harris H.M."/>
            <person name="McCann A."/>
            <person name="Guo C."/>
            <person name="Argimon S."/>
            <person name="Zhang W."/>
            <person name="Yang X."/>
            <person name="Jeffery I.B."/>
            <person name="Cooney J.C."/>
            <person name="Kagawa T.F."/>
            <person name="Liu W."/>
            <person name="Song Y."/>
            <person name="Salvetti E."/>
            <person name="Wrobel A."/>
            <person name="Rasinkangas P."/>
            <person name="Parkhill J."/>
            <person name="Rea M.C."/>
            <person name="O'Sullivan O."/>
            <person name="Ritari J."/>
            <person name="Douillard F.P."/>
            <person name="Paul Ross R."/>
            <person name="Yang R."/>
            <person name="Briner A.E."/>
            <person name="Felis G.E."/>
            <person name="de Vos W.M."/>
            <person name="Barrangou R."/>
            <person name="Klaenhammer T.R."/>
            <person name="Caufield P.W."/>
            <person name="Cui Y."/>
            <person name="Zhang H."/>
            <person name="O'Toole P.W."/>
        </authorList>
    </citation>
    <scope>NUCLEOTIDE SEQUENCE [LARGE SCALE GENOMIC DNA]</scope>
    <source>
        <strain evidence="5 6">DSM 20515</strain>
    </source>
</reference>
<dbReference type="STRING" id="33960.TY91_14480"/>
<sequence>MEVEASINARHSVRAYSDKPVSKALLTDLAAQAQKSPSWVNSQPWKIYIAMGKTMRHLAEQQAAYETQGVDSHPDIPVQHRELWDKPQQANMRENSTRRAVYGEEHGVSYPESQRHLYNAPAVAYLTIPKSSPQWSLYDLGSFAEALILSATDKGLGTIPSYSLVKYPELARQALGIPDSEQLVIGIAIGYEAESPMNAYRSNRMPLDQILTIKD</sequence>
<evidence type="ECO:0000256" key="3">
    <source>
        <dbReference type="ARBA" id="ARBA00023002"/>
    </source>
</evidence>
<evidence type="ECO:0000256" key="2">
    <source>
        <dbReference type="ARBA" id="ARBA00022643"/>
    </source>
</evidence>
<dbReference type="RefSeq" id="WP_054759370.1">
    <property type="nucleotide sequence ID" value="NZ_AYYR01000039.1"/>
</dbReference>
<evidence type="ECO:0000256" key="1">
    <source>
        <dbReference type="ARBA" id="ARBA00022630"/>
    </source>
</evidence>
<keyword evidence="2" id="KW-0288">FMN</keyword>
<dbReference type="SUPFAM" id="SSF55469">
    <property type="entry name" value="FMN-dependent nitroreductase-like"/>
    <property type="match status" value="1"/>
</dbReference>
<dbReference type="InterPro" id="IPR029479">
    <property type="entry name" value="Nitroreductase"/>
</dbReference>
<accession>A0A0R2B9Y3</accession>